<feature type="domain" description="Quercetin 2,3-dioxygenase C-terminal cupin" evidence="4">
    <location>
        <begin position="181"/>
        <end position="271"/>
    </location>
</feature>
<dbReference type="Gene3D" id="2.60.120.10">
    <property type="entry name" value="Jelly Rolls"/>
    <property type="match status" value="2"/>
</dbReference>
<evidence type="ECO:0000259" key="3">
    <source>
        <dbReference type="Pfam" id="PF02678"/>
    </source>
</evidence>
<dbReference type="eggNOG" id="ENOG502RXW4">
    <property type="taxonomic scope" value="Eukaryota"/>
</dbReference>
<dbReference type="GeneID" id="16072165"/>
<reference evidence="5" key="1">
    <citation type="submission" date="2009-08" db="EMBL/GenBank/DDBJ databases">
        <title>Annotation of Salpingoeca rosetta.</title>
        <authorList>
            <consortium name="The Broad Institute Genome Sequencing Platform"/>
            <person name="Russ C."/>
            <person name="Cuomo C."/>
            <person name="Burger G."/>
            <person name="Gray M.W."/>
            <person name="Holland P.W.H."/>
            <person name="King N."/>
            <person name="Lang F.B.F."/>
            <person name="Roger A.J."/>
            <person name="Ruiz-Trillo I."/>
            <person name="Young S.K."/>
            <person name="Zeng Q."/>
            <person name="Gargeya S."/>
            <person name="Alvarado L."/>
            <person name="Berlin A."/>
            <person name="Chapman S.B."/>
            <person name="Chen Z."/>
            <person name="Freedman E."/>
            <person name="Gellesch M."/>
            <person name="Goldberg J."/>
            <person name="Griggs A."/>
            <person name="Gujja S."/>
            <person name="Heilman E."/>
            <person name="Heiman D."/>
            <person name="Howarth C."/>
            <person name="Mehta T."/>
            <person name="Neiman D."/>
            <person name="Pearson M."/>
            <person name="Roberts A."/>
            <person name="Saif S."/>
            <person name="Shea T."/>
            <person name="Shenoy N."/>
            <person name="Sisk P."/>
            <person name="Stolte C."/>
            <person name="Sykes S."/>
            <person name="White J."/>
            <person name="Yandava C."/>
            <person name="Haas B."/>
            <person name="Nusbaum C."/>
            <person name="Birren B."/>
        </authorList>
    </citation>
    <scope>NUCLEOTIDE SEQUENCE [LARGE SCALE GENOMIC DNA]</scope>
    <source>
        <strain evidence="5">ATCC 50818</strain>
    </source>
</reference>
<proteinExistence type="inferred from homology"/>
<dbReference type="InParanoid" id="F2UGD3"/>
<evidence type="ECO:0000256" key="1">
    <source>
        <dbReference type="ARBA" id="ARBA00008416"/>
    </source>
</evidence>
<dbReference type="EMBL" id="GL832973">
    <property type="protein sequence ID" value="EGD75683.1"/>
    <property type="molecule type" value="Genomic_DNA"/>
</dbReference>
<dbReference type="OMA" id="NLRVWND"/>
<dbReference type="CDD" id="cd02910">
    <property type="entry name" value="cupin_Yhhw_N"/>
    <property type="match status" value="1"/>
</dbReference>
<dbReference type="InterPro" id="IPR011051">
    <property type="entry name" value="RmlC_Cupin_sf"/>
</dbReference>
<dbReference type="OrthoDB" id="198735at2759"/>
<dbReference type="RefSeq" id="XP_004991604.1">
    <property type="nucleotide sequence ID" value="XM_004991547.1"/>
</dbReference>
<dbReference type="Proteomes" id="UP000007799">
    <property type="component" value="Unassembled WGS sequence"/>
</dbReference>
<evidence type="ECO:0000259" key="4">
    <source>
        <dbReference type="Pfam" id="PF17954"/>
    </source>
</evidence>
<protein>
    <submittedName>
        <fullName evidence="5">Pirin</fullName>
    </submittedName>
</protein>
<dbReference type="Pfam" id="PF02678">
    <property type="entry name" value="Pirin"/>
    <property type="match status" value="1"/>
</dbReference>
<dbReference type="Pfam" id="PF17954">
    <property type="entry name" value="Pirin_C_2"/>
    <property type="match status" value="1"/>
</dbReference>
<feature type="domain" description="Pirin N-terminal" evidence="3">
    <location>
        <begin position="37"/>
        <end position="142"/>
    </location>
</feature>
<organism evidence="6">
    <name type="scientific">Salpingoeca rosetta (strain ATCC 50818 / BSB-021)</name>
    <dbReference type="NCBI Taxonomy" id="946362"/>
    <lineage>
        <taxon>Eukaryota</taxon>
        <taxon>Choanoflagellata</taxon>
        <taxon>Craspedida</taxon>
        <taxon>Salpingoecidae</taxon>
        <taxon>Salpingoeca</taxon>
    </lineage>
</organism>
<dbReference type="InterPro" id="IPR003829">
    <property type="entry name" value="Pirin_N_dom"/>
</dbReference>
<accession>F2UGD3</accession>
<keyword evidence="6" id="KW-1185">Reference proteome</keyword>
<evidence type="ECO:0000256" key="2">
    <source>
        <dbReference type="RuleBase" id="RU003457"/>
    </source>
</evidence>
<name>F2UGD3_SALR5</name>
<gene>
    <name evidence="5" type="ORF">PTSG_07803</name>
</gene>
<dbReference type="InterPro" id="IPR014710">
    <property type="entry name" value="RmlC-like_jellyroll"/>
</dbReference>
<dbReference type="KEGG" id="sre:PTSG_07803"/>
<dbReference type="PANTHER" id="PTHR43212">
    <property type="entry name" value="QUERCETIN 2,3-DIOXYGENASE"/>
    <property type="match status" value="1"/>
</dbReference>
<dbReference type="AlphaFoldDB" id="F2UGD3"/>
<dbReference type="InterPro" id="IPR012093">
    <property type="entry name" value="Pirin"/>
</dbReference>
<dbReference type="PANTHER" id="PTHR43212:SF3">
    <property type="entry name" value="QUERCETIN 2,3-DIOXYGENASE"/>
    <property type="match status" value="1"/>
</dbReference>
<evidence type="ECO:0000313" key="6">
    <source>
        <dbReference type="Proteomes" id="UP000007799"/>
    </source>
</evidence>
<comment type="similarity">
    <text evidence="1 2">Belongs to the pirin family.</text>
</comment>
<dbReference type="SUPFAM" id="SSF51182">
    <property type="entry name" value="RmlC-like cupins"/>
    <property type="match status" value="1"/>
</dbReference>
<sequence length="276" mass="30867">MGARVEVVPASTLFVSEPNPAWFGNPSNPKGDSRWTNANWLKSRFHFSFAEYHDRSRNSFGVLRVMNDDLVQPNRGFGTHPHANMEICTYVVSGKLTHKDSMGTEETLSRGSIQFMTAGTGVRHSEHNKNKHNPLRFIQMWIVPRASDLPPNYGSAVGDRKARHNKLAHLVADVEDEDAPEDVPVRINQDANIFVSELDAEKSVSFDLRADRQAYLICLEGTLHVSAPHVDGSDGKPTELRAHDAAKLYGQDTFTFTAPPDSPSTTHFLFVEMKRQ</sequence>
<dbReference type="STRING" id="946362.F2UGD3"/>
<evidence type="ECO:0000313" key="5">
    <source>
        <dbReference type="EMBL" id="EGD75683.1"/>
    </source>
</evidence>
<dbReference type="InterPro" id="IPR041602">
    <property type="entry name" value="Quercetinase_C"/>
</dbReference>